<dbReference type="Proteomes" id="UP000270468">
    <property type="component" value="Unassembled WGS sequence"/>
</dbReference>
<protein>
    <submittedName>
        <fullName evidence="2">Chromosome partition protein Smc</fullName>
    </submittedName>
</protein>
<dbReference type="SUPFAM" id="SSF57997">
    <property type="entry name" value="Tropomyosin"/>
    <property type="match status" value="1"/>
</dbReference>
<feature type="coiled-coil region" evidence="1">
    <location>
        <begin position="73"/>
        <end position="100"/>
    </location>
</feature>
<dbReference type="OrthoDB" id="2440813at2"/>
<organism evidence="2 3">
    <name type="scientific">Filibacter tadaridae</name>
    <dbReference type="NCBI Taxonomy" id="2483811"/>
    <lineage>
        <taxon>Bacteria</taxon>
        <taxon>Bacillati</taxon>
        <taxon>Bacillota</taxon>
        <taxon>Bacilli</taxon>
        <taxon>Bacillales</taxon>
        <taxon>Caryophanaceae</taxon>
        <taxon>Filibacter</taxon>
    </lineage>
</organism>
<accession>A0A3P5XC06</accession>
<sequence>MDKELTEALKSILDVALQPIHQELKSIDQRLDGMDRRFDGVDQRFDGMDQRFDGMDQRFDGMDQRFDGMDGRIDGMDGRIDSLESELKEFRAETKTALQVIQSGQQGTRTEMTQRFNETKKGLERLESDIEFTYQKTAMHDLKLNRIENNPTENQ</sequence>
<name>A0A3P5XC06_9BACL</name>
<dbReference type="EMBL" id="UXAV01000036">
    <property type="protein sequence ID" value="VDC25999.1"/>
    <property type="molecule type" value="Genomic_DNA"/>
</dbReference>
<keyword evidence="3" id="KW-1185">Reference proteome</keyword>
<dbReference type="RefSeq" id="WP_124069794.1">
    <property type="nucleotide sequence ID" value="NZ_CBCRXF010000006.1"/>
</dbReference>
<evidence type="ECO:0000313" key="3">
    <source>
        <dbReference type="Proteomes" id="UP000270468"/>
    </source>
</evidence>
<evidence type="ECO:0000256" key="1">
    <source>
        <dbReference type="SAM" id="Coils"/>
    </source>
</evidence>
<reference evidence="2 3" key="1">
    <citation type="submission" date="2018-11" db="EMBL/GenBank/DDBJ databases">
        <authorList>
            <person name="Criscuolo A."/>
        </authorList>
    </citation>
    <scope>NUCLEOTIDE SEQUENCE [LARGE SCALE GENOMIC DNA]</scope>
    <source>
        <strain evidence="2">ATB-66</strain>
    </source>
</reference>
<keyword evidence="1" id="KW-0175">Coiled coil</keyword>
<dbReference type="Gene3D" id="6.10.250.2540">
    <property type="match status" value="1"/>
</dbReference>
<proteinExistence type="predicted"/>
<dbReference type="Gene3D" id="3.90.20.10">
    <property type="match status" value="1"/>
</dbReference>
<evidence type="ECO:0000313" key="2">
    <source>
        <dbReference type="EMBL" id="VDC25999.1"/>
    </source>
</evidence>
<dbReference type="AlphaFoldDB" id="A0A3P5XC06"/>
<gene>
    <name evidence="2" type="primary">smc_2</name>
    <name evidence="2" type="ORF">FILTAD_01416</name>
</gene>